<name>A0AAN6YCV9_9PEZI</name>
<sequence>MARSAVLLVAAFLPAAFGACQWASLRQMTDTYIESQTFGELDPSLASEGVIYRENEKVVDIRKGLLSKSLKVDFSHTIIDQTECASFTKLVVVGDAKNPPGYVIGTQIFYNDTVDGLLTTDVVDVIVTTADDSQFDAAQALSHVEAEDWSSLGRDNTDSRQVLQAVADAYLDLWSDSSKIGAVPFGRGCSRLEGSRFIADSCTAGLPLPEPGATSRPNTNRRYVIDESVGGVSVFSVFGSLENAPASHEFRIVGGKLYYVHQMVAAKS</sequence>
<feature type="signal peptide" evidence="1">
    <location>
        <begin position="1"/>
        <end position="18"/>
    </location>
</feature>
<reference evidence="3" key="2">
    <citation type="submission" date="2023-05" db="EMBL/GenBank/DDBJ databases">
        <authorList>
            <consortium name="Lawrence Berkeley National Laboratory"/>
            <person name="Steindorff A."/>
            <person name="Hensen N."/>
            <person name="Bonometti L."/>
            <person name="Westerberg I."/>
            <person name="Brannstrom I.O."/>
            <person name="Guillou S."/>
            <person name="Cros-Aarteil S."/>
            <person name="Calhoun S."/>
            <person name="Haridas S."/>
            <person name="Kuo A."/>
            <person name="Mondo S."/>
            <person name="Pangilinan J."/>
            <person name="Riley R."/>
            <person name="Labutti K."/>
            <person name="Andreopoulos B."/>
            <person name="Lipzen A."/>
            <person name="Chen C."/>
            <person name="Yanf M."/>
            <person name="Daum C."/>
            <person name="Ng V."/>
            <person name="Clum A."/>
            <person name="Ohm R."/>
            <person name="Martin F."/>
            <person name="Silar P."/>
            <person name="Natvig D."/>
            <person name="Lalanne C."/>
            <person name="Gautier V."/>
            <person name="Ament-Velasquez S.L."/>
            <person name="Kruys A."/>
            <person name="Hutchinson M.I."/>
            <person name="Powell A.J."/>
            <person name="Barry K."/>
            <person name="Miller A.N."/>
            <person name="Grigoriev I.V."/>
            <person name="Debuchy R."/>
            <person name="Gladieux P."/>
            <person name="Thoren M.H."/>
            <person name="Johannesson H."/>
        </authorList>
    </citation>
    <scope>NUCLEOTIDE SEQUENCE</scope>
    <source>
        <strain evidence="3">PSN293</strain>
    </source>
</reference>
<evidence type="ECO:0000259" key="2">
    <source>
        <dbReference type="Pfam" id="PF26061"/>
    </source>
</evidence>
<dbReference type="Proteomes" id="UP001301769">
    <property type="component" value="Unassembled WGS sequence"/>
</dbReference>
<dbReference type="PROSITE" id="PS51257">
    <property type="entry name" value="PROKAR_LIPOPROTEIN"/>
    <property type="match status" value="1"/>
</dbReference>
<protein>
    <recommendedName>
        <fullName evidence="2">DUF8021 domain-containing protein</fullName>
    </recommendedName>
</protein>
<organism evidence="3 4">
    <name type="scientific">Rhypophila decipiens</name>
    <dbReference type="NCBI Taxonomy" id="261697"/>
    <lineage>
        <taxon>Eukaryota</taxon>
        <taxon>Fungi</taxon>
        <taxon>Dikarya</taxon>
        <taxon>Ascomycota</taxon>
        <taxon>Pezizomycotina</taxon>
        <taxon>Sordariomycetes</taxon>
        <taxon>Sordariomycetidae</taxon>
        <taxon>Sordariales</taxon>
        <taxon>Naviculisporaceae</taxon>
        <taxon>Rhypophila</taxon>
    </lineage>
</organism>
<dbReference type="AlphaFoldDB" id="A0AAN6YCV9"/>
<keyword evidence="4" id="KW-1185">Reference proteome</keyword>
<dbReference type="InterPro" id="IPR058334">
    <property type="entry name" value="DUF8021"/>
</dbReference>
<comment type="caution">
    <text evidence="3">The sequence shown here is derived from an EMBL/GenBank/DDBJ whole genome shotgun (WGS) entry which is preliminary data.</text>
</comment>
<dbReference type="Pfam" id="PF26061">
    <property type="entry name" value="DUF8021"/>
    <property type="match status" value="1"/>
</dbReference>
<feature type="domain" description="DUF8021" evidence="2">
    <location>
        <begin position="157"/>
        <end position="263"/>
    </location>
</feature>
<proteinExistence type="predicted"/>
<evidence type="ECO:0000313" key="3">
    <source>
        <dbReference type="EMBL" id="KAK4215540.1"/>
    </source>
</evidence>
<evidence type="ECO:0000256" key="1">
    <source>
        <dbReference type="SAM" id="SignalP"/>
    </source>
</evidence>
<evidence type="ECO:0000313" key="4">
    <source>
        <dbReference type="Proteomes" id="UP001301769"/>
    </source>
</evidence>
<keyword evidence="1" id="KW-0732">Signal</keyword>
<gene>
    <name evidence="3" type="ORF">QBC37DRAFT_312343</name>
</gene>
<reference evidence="3" key="1">
    <citation type="journal article" date="2023" name="Mol. Phylogenet. Evol.">
        <title>Genome-scale phylogeny and comparative genomics of the fungal order Sordariales.</title>
        <authorList>
            <person name="Hensen N."/>
            <person name="Bonometti L."/>
            <person name="Westerberg I."/>
            <person name="Brannstrom I.O."/>
            <person name="Guillou S."/>
            <person name="Cros-Aarteil S."/>
            <person name="Calhoun S."/>
            <person name="Haridas S."/>
            <person name="Kuo A."/>
            <person name="Mondo S."/>
            <person name="Pangilinan J."/>
            <person name="Riley R."/>
            <person name="LaButti K."/>
            <person name="Andreopoulos B."/>
            <person name="Lipzen A."/>
            <person name="Chen C."/>
            <person name="Yan M."/>
            <person name="Daum C."/>
            <person name="Ng V."/>
            <person name="Clum A."/>
            <person name="Steindorff A."/>
            <person name="Ohm R.A."/>
            <person name="Martin F."/>
            <person name="Silar P."/>
            <person name="Natvig D.O."/>
            <person name="Lalanne C."/>
            <person name="Gautier V."/>
            <person name="Ament-Velasquez S.L."/>
            <person name="Kruys A."/>
            <person name="Hutchinson M.I."/>
            <person name="Powell A.J."/>
            <person name="Barry K."/>
            <person name="Miller A.N."/>
            <person name="Grigoriev I.V."/>
            <person name="Debuchy R."/>
            <person name="Gladieux P."/>
            <person name="Hiltunen Thoren M."/>
            <person name="Johannesson H."/>
        </authorList>
    </citation>
    <scope>NUCLEOTIDE SEQUENCE</scope>
    <source>
        <strain evidence="3">PSN293</strain>
    </source>
</reference>
<dbReference type="EMBL" id="MU858079">
    <property type="protein sequence ID" value="KAK4215540.1"/>
    <property type="molecule type" value="Genomic_DNA"/>
</dbReference>
<feature type="chain" id="PRO_5042977896" description="DUF8021 domain-containing protein" evidence="1">
    <location>
        <begin position="19"/>
        <end position="268"/>
    </location>
</feature>
<accession>A0AAN6YCV9</accession>